<organism evidence="2 3">
    <name type="scientific">Dryococelus australis</name>
    <dbReference type="NCBI Taxonomy" id="614101"/>
    <lineage>
        <taxon>Eukaryota</taxon>
        <taxon>Metazoa</taxon>
        <taxon>Ecdysozoa</taxon>
        <taxon>Arthropoda</taxon>
        <taxon>Hexapoda</taxon>
        <taxon>Insecta</taxon>
        <taxon>Pterygota</taxon>
        <taxon>Neoptera</taxon>
        <taxon>Polyneoptera</taxon>
        <taxon>Phasmatodea</taxon>
        <taxon>Verophasmatodea</taxon>
        <taxon>Anareolatae</taxon>
        <taxon>Phasmatidae</taxon>
        <taxon>Eurycanthinae</taxon>
        <taxon>Dryococelus</taxon>
    </lineage>
</organism>
<gene>
    <name evidence="2" type="ORF">PR048_003100</name>
</gene>
<keyword evidence="3" id="KW-1185">Reference proteome</keyword>
<evidence type="ECO:0000313" key="3">
    <source>
        <dbReference type="Proteomes" id="UP001159363"/>
    </source>
</evidence>
<name>A0ABQ9IM30_9NEOP</name>
<proteinExistence type="predicted"/>
<sequence length="202" mass="22477">MMIGIPTSTQLSPYEVVHGMKMSTPYEHLTVPPAVGNSHVVELARKLCDVWKLVKQRNHSAFLQQEAQYNKKAVNRQYMVVKKFQEAWKGSYPVTEVCFPVTLKLQLPFCSVIIHMNRVQLYTGPATLPASATDDQDRPGGRPSKLPPALPPVKKKPGPSATTTPEPASACTYRKAAKVSPPNSPSTLVRPPIPYNLRRRHQ</sequence>
<evidence type="ECO:0000256" key="1">
    <source>
        <dbReference type="SAM" id="MobiDB-lite"/>
    </source>
</evidence>
<dbReference type="EMBL" id="JARBHB010000001">
    <property type="protein sequence ID" value="KAJ8897750.1"/>
    <property type="molecule type" value="Genomic_DNA"/>
</dbReference>
<feature type="region of interest" description="Disordered" evidence="1">
    <location>
        <begin position="129"/>
        <end position="202"/>
    </location>
</feature>
<evidence type="ECO:0000313" key="2">
    <source>
        <dbReference type="EMBL" id="KAJ8897750.1"/>
    </source>
</evidence>
<comment type="caution">
    <text evidence="2">The sequence shown here is derived from an EMBL/GenBank/DDBJ whole genome shotgun (WGS) entry which is preliminary data.</text>
</comment>
<accession>A0ABQ9IM30</accession>
<reference evidence="2 3" key="1">
    <citation type="submission" date="2023-02" db="EMBL/GenBank/DDBJ databases">
        <title>LHISI_Scaffold_Assembly.</title>
        <authorList>
            <person name="Stuart O.P."/>
            <person name="Cleave R."/>
            <person name="Magrath M.J.L."/>
            <person name="Mikheyev A.S."/>
        </authorList>
    </citation>
    <scope>NUCLEOTIDE SEQUENCE [LARGE SCALE GENOMIC DNA]</scope>
    <source>
        <strain evidence="2">Daus_M_001</strain>
        <tissue evidence="2">Leg muscle</tissue>
    </source>
</reference>
<protein>
    <submittedName>
        <fullName evidence="2">Uncharacterized protein</fullName>
    </submittedName>
</protein>
<dbReference type="Proteomes" id="UP001159363">
    <property type="component" value="Chromosome 1"/>
</dbReference>